<feature type="signal peptide" evidence="2">
    <location>
        <begin position="1"/>
        <end position="22"/>
    </location>
</feature>
<name>A0A061J957_TRYRA</name>
<comment type="caution">
    <text evidence="4">The sequence shown here is derived from an EMBL/GenBank/DDBJ whole genome shotgun (WGS) entry which is preliminary data.</text>
</comment>
<keyword evidence="1" id="KW-0175">Coiled coil</keyword>
<dbReference type="EMBL" id="AUPL01002448">
    <property type="protein sequence ID" value="ESL09827.1"/>
    <property type="molecule type" value="Genomic_DNA"/>
</dbReference>
<accession>A0A061J957</accession>
<keyword evidence="5" id="KW-1185">Reference proteome</keyword>
<keyword evidence="2" id="KW-0732">Signal</keyword>
<dbReference type="Gene3D" id="3.10.20.650">
    <property type="match status" value="1"/>
</dbReference>
<dbReference type="VEuPathDB" id="TriTrypDB:TRSC58_02448"/>
<sequence>MDAVVLAAFWFLVLFADYYVSAVCGSRASRALHVGGKGEKKRVFKNREGKRRLAGMFILLVCADLFGEKCNLELGFSSMPTIAELQRKVLEVFEVEASMRRPPGYPVVDFTIARVQIYDDALLKWVDLVSQTQMHEYDQLYVFQPQTSWHTDVQKDLPPPRPPSQNCTASAVHSMVNSPHKSAALLRNASYRHDTPGASTNSSMAFSPTKMLLEEQRRREYALHEELNRVRGETARLERELNIEEEDNRARGQEQKLRMLRQKEEEVRRQREILMRSEEEFRRLQSDSVQY</sequence>
<evidence type="ECO:0000313" key="4">
    <source>
        <dbReference type="EMBL" id="ESL09827.1"/>
    </source>
</evidence>
<evidence type="ECO:0000256" key="1">
    <source>
        <dbReference type="SAM" id="Coils"/>
    </source>
</evidence>
<gene>
    <name evidence="4" type="ORF">TRSC58_02448</name>
</gene>
<evidence type="ECO:0000256" key="2">
    <source>
        <dbReference type="SAM" id="SignalP"/>
    </source>
</evidence>
<feature type="chain" id="PRO_5001601590" description="BILBO1 N-terminal domain-containing protein" evidence="2">
    <location>
        <begin position="23"/>
        <end position="291"/>
    </location>
</feature>
<dbReference type="InterPro" id="IPR040747">
    <property type="entry name" value="BILBO1_N"/>
</dbReference>
<proteinExistence type="predicted"/>
<evidence type="ECO:0000259" key="3">
    <source>
        <dbReference type="Pfam" id="PF18281"/>
    </source>
</evidence>
<feature type="domain" description="BILBO1 N-terminal" evidence="3">
    <location>
        <begin position="68"/>
        <end position="147"/>
    </location>
</feature>
<dbReference type="OrthoDB" id="266553at2759"/>
<evidence type="ECO:0000313" key="5">
    <source>
        <dbReference type="Proteomes" id="UP000031737"/>
    </source>
</evidence>
<organism evidence="4 5">
    <name type="scientific">Trypanosoma rangeli SC58</name>
    <dbReference type="NCBI Taxonomy" id="429131"/>
    <lineage>
        <taxon>Eukaryota</taxon>
        <taxon>Discoba</taxon>
        <taxon>Euglenozoa</taxon>
        <taxon>Kinetoplastea</taxon>
        <taxon>Metakinetoplastina</taxon>
        <taxon>Trypanosomatida</taxon>
        <taxon>Trypanosomatidae</taxon>
        <taxon>Trypanosoma</taxon>
        <taxon>Herpetosoma</taxon>
    </lineage>
</organism>
<dbReference type="Proteomes" id="UP000031737">
    <property type="component" value="Unassembled WGS sequence"/>
</dbReference>
<dbReference type="AlphaFoldDB" id="A0A061J957"/>
<dbReference type="Pfam" id="PF18281">
    <property type="entry name" value="BILBO1_N"/>
    <property type="match status" value="1"/>
</dbReference>
<protein>
    <recommendedName>
        <fullName evidence="3">BILBO1 N-terminal domain-containing protein</fullName>
    </recommendedName>
</protein>
<feature type="coiled-coil region" evidence="1">
    <location>
        <begin position="227"/>
        <end position="287"/>
    </location>
</feature>
<reference evidence="4 5" key="1">
    <citation type="submission" date="2013-07" db="EMBL/GenBank/DDBJ databases">
        <authorList>
            <person name="Stoco P.H."/>
            <person name="Wagner G."/>
            <person name="Gerber A."/>
            <person name="Zaha A."/>
            <person name="Thompson C."/>
            <person name="Bartholomeu D.C."/>
            <person name="Luckemeyer D.D."/>
            <person name="Bahia D."/>
            <person name="Loreto E."/>
            <person name="Prestes E.B."/>
            <person name="Lima F.M."/>
            <person name="Rodrigues-Luiz G."/>
            <person name="Vallejo G.A."/>
            <person name="Filho J.F."/>
            <person name="Monteiro K.M."/>
            <person name="Tyler K.M."/>
            <person name="de Almeida L.G."/>
            <person name="Ortiz M.F."/>
            <person name="Siervo M.A."/>
            <person name="de Moraes M.H."/>
            <person name="Cunha O.L."/>
            <person name="Mendonca-Neto R."/>
            <person name="Silva R."/>
            <person name="Teixeira S.M."/>
            <person name="Murta S.M."/>
            <person name="Sincero T.C."/>
            <person name="Mendes T.A."/>
            <person name="Urmenyi T.P."/>
            <person name="Silva V.G."/>
            <person name="da Rocha W.D."/>
            <person name="Andersson B."/>
            <person name="Romanha A.J."/>
            <person name="Steindel M."/>
            <person name="de Vasconcelos A.T."/>
            <person name="Grisard E.C."/>
        </authorList>
    </citation>
    <scope>NUCLEOTIDE SEQUENCE [LARGE SCALE GENOMIC DNA]</scope>
    <source>
        <strain evidence="4 5">SC58</strain>
    </source>
</reference>